<dbReference type="AlphaFoldDB" id="A0A3B0R198"/>
<dbReference type="Pfam" id="PF03992">
    <property type="entry name" value="ABM"/>
    <property type="match status" value="1"/>
</dbReference>
<dbReference type="Gene3D" id="3.30.70.100">
    <property type="match status" value="1"/>
</dbReference>
<dbReference type="EMBL" id="UOEB01000276">
    <property type="protein sequence ID" value="VAV86021.1"/>
    <property type="molecule type" value="Genomic_DNA"/>
</dbReference>
<name>A0A3B0R198_9ZZZZ</name>
<dbReference type="SUPFAM" id="SSF54909">
    <property type="entry name" value="Dimeric alpha+beta barrel"/>
    <property type="match status" value="1"/>
</dbReference>
<evidence type="ECO:0000313" key="2">
    <source>
        <dbReference type="EMBL" id="VAV86021.1"/>
    </source>
</evidence>
<feature type="domain" description="ABM" evidence="1">
    <location>
        <begin position="2"/>
        <end position="91"/>
    </location>
</feature>
<accession>A0A3B0R198</accession>
<gene>
    <name evidence="2" type="ORF">MNBD_BACTEROID02-1144</name>
</gene>
<dbReference type="InterPro" id="IPR011008">
    <property type="entry name" value="Dimeric_a/b-barrel"/>
</dbReference>
<proteinExistence type="predicted"/>
<dbReference type="PROSITE" id="PS51725">
    <property type="entry name" value="ABM"/>
    <property type="match status" value="1"/>
</dbReference>
<dbReference type="InterPro" id="IPR007138">
    <property type="entry name" value="ABM_dom"/>
</dbReference>
<sequence>MYVHLVSFKVKEGEDITFIELLKFEENNEAKPAGLDHFHLFKDRNDTSRYFLIEYWESKENKDLMEKTEDHQYFHQLRKLAIDKRYEAHECDLVV</sequence>
<protein>
    <recommendedName>
        <fullName evidence="1">ABM domain-containing protein</fullName>
    </recommendedName>
</protein>
<reference evidence="2" key="1">
    <citation type="submission" date="2018-06" db="EMBL/GenBank/DDBJ databases">
        <authorList>
            <person name="Zhirakovskaya E."/>
        </authorList>
    </citation>
    <scope>NUCLEOTIDE SEQUENCE</scope>
</reference>
<evidence type="ECO:0000259" key="1">
    <source>
        <dbReference type="PROSITE" id="PS51725"/>
    </source>
</evidence>
<organism evidence="2">
    <name type="scientific">hydrothermal vent metagenome</name>
    <dbReference type="NCBI Taxonomy" id="652676"/>
    <lineage>
        <taxon>unclassified sequences</taxon>
        <taxon>metagenomes</taxon>
        <taxon>ecological metagenomes</taxon>
    </lineage>
</organism>